<accession>A0A817YSC9</accession>
<dbReference type="PANTHER" id="PTHR16166:SF146">
    <property type="entry name" value="VACUOLAR PROTEIN SORTING-ASSOCIATED PROTEIN 13A-LIKE ISOFORM X1"/>
    <property type="match status" value="1"/>
</dbReference>
<dbReference type="GO" id="GO:0045053">
    <property type="term" value="P:protein retention in Golgi apparatus"/>
    <property type="evidence" value="ECO:0007669"/>
    <property type="project" value="TreeGrafter"/>
</dbReference>
<comment type="caution">
    <text evidence="3">The sequence shown here is derived from an EMBL/GenBank/DDBJ whole genome shotgun (WGS) entry which is preliminary data.</text>
</comment>
<dbReference type="EMBL" id="CAJNYV010000784">
    <property type="protein sequence ID" value="CAF3383859.1"/>
    <property type="molecule type" value="Genomic_DNA"/>
</dbReference>
<dbReference type="EMBL" id="CAJOBS010000954">
    <property type="protein sequence ID" value="CAF4666017.1"/>
    <property type="molecule type" value="Genomic_DNA"/>
</dbReference>
<organism evidence="3 5">
    <name type="scientific">Rotaria socialis</name>
    <dbReference type="NCBI Taxonomy" id="392032"/>
    <lineage>
        <taxon>Eukaryota</taxon>
        <taxon>Metazoa</taxon>
        <taxon>Spiralia</taxon>
        <taxon>Gnathifera</taxon>
        <taxon>Rotifera</taxon>
        <taxon>Eurotatoria</taxon>
        <taxon>Bdelloidea</taxon>
        <taxon>Philodinida</taxon>
        <taxon>Philodinidae</taxon>
        <taxon>Rotaria</taxon>
    </lineage>
</organism>
<dbReference type="AlphaFoldDB" id="A0A817YSC9"/>
<dbReference type="Pfam" id="PF12624">
    <property type="entry name" value="VPS13_N"/>
    <property type="match status" value="1"/>
</dbReference>
<dbReference type="GO" id="GO:0006623">
    <property type="term" value="P:protein targeting to vacuole"/>
    <property type="evidence" value="ECO:0007669"/>
    <property type="project" value="TreeGrafter"/>
</dbReference>
<sequence length="854" mass="99903">MVLKTFINYLINKYLKNYIERFDYDKVKLNLTSGKICLENLRVKPDALAYLNIPVTVAVGYLEQLKVSIPWNALTSSPTEIHIEGLYLLIVPKNEMSQDLSEHYADKFKRVQQKLDNLRKTASDNLAHDNKETAFVERMRFQVMANLVLTIRNLHISYEMKSPTKLGHPFSFGVTLHYLELTTATGIKSNKQIKEEKLLIYRLNEMNSMSIYWNANCKSRLDMPVKDVLDDLKSKIATNNFIPNDNEMKYILRPSNIMTESLVTLKPKQHHYERSKLTFSIQIPKLNFYINSEQISDILDFIKFQNYTTIYDRCREYRELLLQDSLGVQTLTPEQQQHIQFLESKLDIFHLAYIRHKVEIECSRFPSNMEMNDIDQEQQMITSQAPLNIAVQNNNTDHHRNRFNSWSKMKTSFGNLTKIHQHMRKTTTTNNLTEREVLFEDLPNIDFEIHCSKFDLNLLSSTTNARLIPNRTGDEIIAFITITDVRVSMKKMCITSRIECKGDIDSVHVFGMDREEEYRPILIKPSSSSSYPLVHFEFELFSVNPQADNRFHLTIEPIHLIYDAPSVNQLVDCFEANGNVIWQPASAKLQHISMTRKQKLSYKKIFDMTINFKGVSVLLPEFGVHQQGFGMIYIHFGNILLKSCLETSDEDIDRSLFKIKYDEQRFYAKYKLELSDLRIIYSKPNRKRLHILRRTSLIDINFYRYIASNASNSTNWRIDLKIVMGDIQLSKKTLTKIILHLKSLPLIYSNISIIVKRINFYFTLFSPCTIVVSDLSIYNCCLRLLMLPQTSVRSDFHIYLTTTRDQDFTNTNTSVALNEPKMMQHITEKSKQSTRLFYRGENIELVYYNSYTKL</sequence>
<evidence type="ECO:0000313" key="3">
    <source>
        <dbReference type="EMBL" id="CAF3383859.1"/>
    </source>
</evidence>
<dbReference type="InterPro" id="IPR026854">
    <property type="entry name" value="VPS13_N"/>
</dbReference>
<evidence type="ECO:0000313" key="5">
    <source>
        <dbReference type="Proteomes" id="UP000663865"/>
    </source>
</evidence>
<evidence type="ECO:0000259" key="2">
    <source>
        <dbReference type="Pfam" id="PF12624"/>
    </source>
</evidence>
<gene>
    <name evidence="3" type="ORF">KIK155_LOCUS6558</name>
    <name evidence="4" type="ORF">TOA249_LOCUS14977</name>
</gene>
<keyword evidence="1" id="KW-0813">Transport</keyword>
<name>A0A817YSC9_9BILA</name>
<reference evidence="3" key="1">
    <citation type="submission" date="2021-02" db="EMBL/GenBank/DDBJ databases">
        <authorList>
            <person name="Nowell W R."/>
        </authorList>
    </citation>
    <scope>NUCLEOTIDE SEQUENCE</scope>
</reference>
<evidence type="ECO:0000313" key="4">
    <source>
        <dbReference type="EMBL" id="CAF4666017.1"/>
    </source>
</evidence>
<dbReference type="InterPro" id="IPR026847">
    <property type="entry name" value="VPS13"/>
</dbReference>
<dbReference type="PANTHER" id="PTHR16166">
    <property type="entry name" value="VACUOLAR PROTEIN SORTING-ASSOCIATED PROTEIN VPS13"/>
    <property type="match status" value="1"/>
</dbReference>
<protein>
    <recommendedName>
        <fullName evidence="2">Chorein N-terminal domain-containing protein</fullName>
    </recommendedName>
</protein>
<evidence type="ECO:0000256" key="1">
    <source>
        <dbReference type="ARBA" id="ARBA00022448"/>
    </source>
</evidence>
<dbReference type="Proteomes" id="UP000663865">
    <property type="component" value="Unassembled WGS sequence"/>
</dbReference>
<dbReference type="Proteomes" id="UP000663838">
    <property type="component" value="Unassembled WGS sequence"/>
</dbReference>
<feature type="domain" description="Chorein N-terminal" evidence="2">
    <location>
        <begin position="5"/>
        <end position="320"/>
    </location>
</feature>
<proteinExistence type="predicted"/>